<feature type="transmembrane region" description="Helical" evidence="1">
    <location>
        <begin position="74"/>
        <end position="95"/>
    </location>
</feature>
<organism evidence="2 3">
    <name type="scientific">Leptospira yanagawae serovar Saopaulo str. Sao Paulo = ATCC 700523</name>
    <dbReference type="NCBI Taxonomy" id="1249483"/>
    <lineage>
        <taxon>Bacteria</taxon>
        <taxon>Pseudomonadati</taxon>
        <taxon>Spirochaetota</taxon>
        <taxon>Spirochaetia</taxon>
        <taxon>Leptospirales</taxon>
        <taxon>Leptospiraceae</taxon>
        <taxon>Leptospira</taxon>
    </lineage>
</organism>
<keyword evidence="1" id="KW-0472">Membrane</keyword>
<comment type="caution">
    <text evidence="2">The sequence shown here is derived from an EMBL/GenBank/DDBJ whole genome shotgun (WGS) entry which is preliminary data.</text>
</comment>
<gene>
    <name evidence="2" type="ORF">LEP1GSC202_0701</name>
</gene>
<evidence type="ECO:0000256" key="1">
    <source>
        <dbReference type="SAM" id="Phobius"/>
    </source>
</evidence>
<dbReference type="AlphaFoldDB" id="A0A5E8HG91"/>
<dbReference type="EMBL" id="AOGX02000015">
    <property type="protein sequence ID" value="EOQ89520.1"/>
    <property type="molecule type" value="Genomic_DNA"/>
</dbReference>
<keyword evidence="1" id="KW-1133">Transmembrane helix</keyword>
<evidence type="ECO:0000313" key="2">
    <source>
        <dbReference type="EMBL" id="EOQ89520.1"/>
    </source>
</evidence>
<protein>
    <submittedName>
        <fullName evidence="2">Uncharacterized protein</fullName>
    </submittedName>
</protein>
<feature type="transmembrane region" description="Helical" evidence="1">
    <location>
        <begin position="107"/>
        <end position="130"/>
    </location>
</feature>
<keyword evidence="1" id="KW-0812">Transmembrane</keyword>
<dbReference type="OrthoDB" id="342884at2"/>
<feature type="transmembrane region" description="Helical" evidence="1">
    <location>
        <begin position="47"/>
        <end position="67"/>
    </location>
</feature>
<feature type="transmembrane region" description="Helical" evidence="1">
    <location>
        <begin position="5"/>
        <end position="27"/>
    </location>
</feature>
<dbReference type="Proteomes" id="UP000013996">
    <property type="component" value="Unassembled WGS sequence"/>
</dbReference>
<dbReference type="STRING" id="1249483.LEP1GSC202_0701"/>
<evidence type="ECO:0000313" key="3">
    <source>
        <dbReference type="Proteomes" id="UP000013996"/>
    </source>
</evidence>
<name>A0A5E8HG91_9LEPT</name>
<sequence>MKKNLIFTIITFLIIAVLETIVNQLLLKETYTSLSQVWRTPNELGTYAPIFLGIYLVFSIAYVFLFTRAYKGEGVLSGIWIGLAIGGIAKFWYGYTNLIVLPIPHELGFLWFLYGTLETMILGGISALYLDGQSSEKKHSKKT</sequence>
<proteinExistence type="predicted"/>
<accession>A0A5E8HG91</accession>
<dbReference type="RefSeq" id="WP_015677096.1">
    <property type="nucleotide sequence ID" value="NZ_AOGX02000015.1"/>
</dbReference>
<reference evidence="2 3" key="1">
    <citation type="submission" date="2013-04" db="EMBL/GenBank/DDBJ databases">
        <authorList>
            <person name="Harkins D.M."/>
            <person name="Durkin A.S."/>
            <person name="Brinkac L.M."/>
            <person name="Haft D.H."/>
            <person name="Selengut J.D."/>
            <person name="Sanka R."/>
            <person name="DePew J."/>
            <person name="Purushe J."/>
            <person name="Hartskeerl R.A."/>
            <person name="Ahmed A."/>
            <person name="van der Linden H."/>
            <person name="Goris M.G.A."/>
            <person name="Vinetz J.M."/>
            <person name="Sutton G.G."/>
            <person name="Nierman W.C."/>
            <person name="Fouts D.E."/>
        </authorList>
    </citation>
    <scope>NUCLEOTIDE SEQUENCE [LARGE SCALE GENOMIC DNA]</scope>
    <source>
        <strain evidence="2 3">Sao Paulo</strain>
    </source>
</reference>